<proteinExistence type="predicted"/>
<protein>
    <submittedName>
        <fullName evidence="2">Uncharacterized protein</fullName>
    </submittedName>
</protein>
<sequence length="202" mass="23765">MFWAMKKENIPKEMECLQEQQQKYSKSNLKLHGLKPQVINTPKEIRQPQQIIRLYIDLYTKNPHVLDPLRQFIKLPSNKTIRKVAMSMSTFIARFINPFCCCALELVISPYIHFYKIFRKNLEMVMRNGKHKFAAFVELGEAHDHMEKLMGEVCNAKPSLATRVLQFIFPSDCGFRFPIAQFPSGHFSPTDIYLSFGREYRR</sequence>
<keyword evidence="1" id="KW-0472">Membrane</keyword>
<reference evidence="2 3" key="1">
    <citation type="submission" date="2022-05" db="EMBL/GenBank/DDBJ databases">
        <authorList>
            <consortium name="Genoscope - CEA"/>
            <person name="William W."/>
        </authorList>
    </citation>
    <scope>NUCLEOTIDE SEQUENCE [LARGE SCALE GENOMIC DNA]</scope>
</reference>
<keyword evidence="3" id="KW-1185">Reference proteome</keyword>
<organism evidence="2 3">
    <name type="scientific">Pocillopora meandrina</name>
    <dbReference type="NCBI Taxonomy" id="46732"/>
    <lineage>
        <taxon>Eukaryota</taxon>
        <taxon>Metazoa</taxon>
        <taxon>Cnidaria</taxon>
        <taxon>Anthozoa</taxon>
        <taxon>Hexacorallia</taxon>
        <taxon>Scleractinia</taxon>
        <taxon>Astrocoeniina</taxon>
        <taxon>Pocilloporidae</taxon>
        <taxon>Pocillopora</taxon>
    </lineage>
</organism>
<comment type="caution">
    <text evidence="2">The sequence shown here is derived from an EMBL/GenBank/DDBJ whole genome shotgun (WGS) entry which is preliminary data.</text>
</comment>
<gene>
    <name evidence="2" type="ORF">PMEA_00025738</name>
</gene>
<evidence type="ECO:0000313" key="2">
    <source>
        <dbReference type="EMBL" id="CAH3040132.1"/>
    </source>
</evidence>
<keyword evidence="1" id="KW-0812">Transmembrane</keyword>
<accession>A0AAU9VZT1</accession>
<dbReference type="Proteomes" id="UP001159428">
    <property type="component" value="Unassembled WGS sequence"/>
</dbReference>
<dbReference type="EMBL" id="CALNXJ010000005">
    <property type="protein sequence ID" value="CAH3040132.1"/>
    <property type="molecule type" value="Genomic_DNA"/>
</dbReference>
<keyword evidence="1" id="KW-1133">Transmembrane helix</keyword>
<evidence type="ECO:0000256" key="1">
    <source>
        <dbReference type="SAM" id="Phobius"/>
    </source>
</evidence>
<name>A0AAU9VZT1_9CNID</name>
<feature type="transmembrane region" description="Helical" evidence="1">
    <location>
        <begin position="91"/>
        <end position="112"/>
    </location>
</feature>
<evidence type="ECO:0000313" key="3">
    <source>
        <dbReference type="Proteomes" id="UP001159428"/>
    </source>
</evidence>
<dbReference type="AlphaFoldDB" id="A0AAU9VZT1"/>